<dbReference type="EMBL" id="JACVHL010000010">
    <property type="protein sequence ID" value="MCC3805697.1"/>
    <property type="molecule type" value="Genomic_DNA"/>
</dbReference>
<gene>
    <name evidence="1" type="ORF">IB292_11650</name>
</gene>
<protein>
    <submittedName>
        <fullName evidence="1">Uncharacterized protein</fullName>
    </submittedName>
</protein>
<dbReference type="AlphaFoldDB" id="A0A9Q3UD80"/>
<dbReference type="RefSeq" id="WP_228084360.1">
    <property type="nucleotide sequence ID" value="NZ_CP064041.1"/>
</dbReference>
<evidence type="ECO:0000313" key="1">
    <source>
        <dbReference type="EMBL" id="MCC3805697.1"/>
    </source>
</evidence>
<name>A0A9Q3UD80_VIBPH</name>
<proteinExistence type="predicted"/>
<sequence>MTKEVKCYDLMVKGKIAESHSRKVVIEKILRDLDCNSFSSFTKLTEKIAEIYTKQEGTPLSGSTIRRKGSPYKSLVESYYNTPERFKNEQFSVEAKLQEKLLITELELSKANTQLDSTRKALQNAHAKMDQLRFDDIEARTDQAGAKEYSDNEVAAYNALVQLVQACNAAGVELDDFQISQLSLTGQKKTIINQEKLPAFFKWYREHCRG</sequence>
<evidence type="ECO:0000313" key="2">
    <source>
        <dbReference type="Proteomes" id="UP000726777"/>
    </source>
</evidence>
<comment type="caution">
    <text evidence="1">The sequence shown here is derived from an EMBL/GenBank/DDBJ whole genome shotgun (WGS) entry which is preliminary data.</text>
</comment>
<reference evidence="1" key="1">
    <citation type="submission" date="2020-09" db="EMBL/GenBank/DDBJ databases">
        <title>Genome sequence of Vibrio parahaemolyticus isolates.</title>
        <authorList>
            <person name="Hammerl J.A."/>
            <person name="Strauch E."/>
        </authorList>
    </citation>
    <scope>NUCLEOTIDE SEQUENCE</scope>
    <source>
        <strain evidence="1">17-VB00146</strain>
    </source>
</reference>
<dbReference type="Proteomes" id="UP000726777">
    <property type="component" value="Unassembled WGS sequence"/>
</dbReference>
<accession>A0A9Q3UD80</accession>
<organism evidence="1 2">
    <name type="scientific">Vibrio parahaemolyticus</name>
    <dbReference type="NCBI Taxonomy" id="670"/>
    <lineage>
        <taxon>Bacteria</taxon>
        <taxon>Pseudomonadati</taxon>
        <taxon>Pseudomonadota</taxon>
        <taxon>Gammaproteobacteria</taxon>
        <taxon>Vibrionales</taxon>
        <taxon>Vibrionaceae</taxon>
        <taxon>Vibrio</taxon>
    </lineage>
</organism>